<protein>
    <submittedName>
        <fullName evidence="1">Uncharacterized protein</fullName>
    </submittedName>
</protein>
<sequence length="163" mass="18504">MARSQKPRKHYNPKYRSGHVKLRAQPWKIHAVFEPIESILDEMEQQGTVSVDQDDAPIFSELAHNDVYEFVPALGGLIDAFDLHAERHGLPVVTDALKHLCVKLEKSEMLDQHDMAAARRSIAAMKTQAGEMEVDYAFRLVRDVQIKFKIEECQAIDHLAEAA</sequence>
<organism evidence="1 2">
    <name type="scientific">Burkholderia lata (strain ATCC 17760 / DSM 23089 / LMG 22485 / NCIMB 9086 / R18194 / 383)</name>
    <dbReference type="NCBI Taxonomy" id="482957"/>
    <lineage>
        <taxon>Bacteria</taxon>
        <taxon>Pseudomonadati</taxon>
        <taxon>Pseudomonadota</taxon>
        <taxon>Betaproteobacteria</taxon>
        <taxon>Burkholderiales</taxon>
        <taxon>Burkholderiaceae</taxon>
        <taxon>Burkholderia</taxon>
        <taxon>Burkholderia cepacia complex</taxon>
    </lineage>
</organism>
<dbReference type="AlphaFoldDB" id="A0A6P2GTJ8"/>
<reference evidence="1 2" key="1">
    <citation type="submission" date="2019-09" db="EMBL/GenBank/DDBJ databases">
        <authorList>
            <person name="Depoorter E."/>
        </authorList>
    </citation>
    <scope>NUCLEOTIDE SEQUENCE [LARGE SCALE GENOMIC DNA]</scope>
    <source>
        <strain evidence="1">LMG 6863</strain>
    </source>
</reference>
<evidence type="ECO:0000313" key="2">
    <source>
        <dbReference type="Proteomes" id="UP000494170"/>
    </source>
</evidence>
<accession>A0A6P2GTJ8</accession>
<evidence type="ECO:0000313" key="1">
    <source>
        <dbReference type="EMBL" id="VWB07742.1"/>
    </source>
</evidence>
<gene>
    <name evidence="1" type="ORF">BLA6863_00183</name>
</gene>
<proteinExistence type="predicted"/>
<dbReference type="RefSeq" id="WP_174936732.1">
    <property type="nucleotide sequence ID" value="NZ_CABVPY010000001.1"/>
</dbReference>
<dbReference type="Proteomes" id="UP000494170">
    <property type="component" value="Unassembled WGS sequence"/>
</dbReference>
<name>A0A6P2GTJ8_BURL3</name>
<dbReference type="EMBL" id="CABVPY010000001">
    <property type="protein sequence ID" value="VWB07742.1"/>
    <property type="molecule type" value="Genomic_DNA"/>
</dbReference>